<dbReference type="InterPro" id="IPR036770">
    <property type="entry name" value="Ankyrin_rpt-contain_sf"/>
</dbReference>
<gene>
    <name evidence="4" type="ORF">QQS21_007561</name>
</gene>
<dbReference type="AlphaFoldDB" id="A0AAJ0CPT8"/>
<name>A0AAJ0CPT8_9HYPO</name>
<protein>
    <recommendedName>
        <fullName evidence="6">Ankyrin</fullName>
    </recommendedName>
</protein>
<dbReference type="PROSITE" id="PS50088">
    <property type="entry name" value="ANK_REPEAT"/>
    <property type="match status" value="2"/>
</dbReference>
<feature type="repeat" description="ANK" evidence="3">
    <location>
        <begin position="85"/>
        <end position="112"/>
    </location>
</feature>
<keyword evidence="1" id="KW-0677">Repeat</keyword>
<dbReference type="Proteomes" id="UP001251528">
    <property type="component" value="Unassembled WGS sequence"/>
</dbReference>
<dbReference type="InterPro" id="IPR002110">
    <property type="entry name" value="Ankyrin_rpt"/>
</dbReference>
<dbReference type="PANTHER" id="PTHR24198">
    <property type="entry name" value="ANKYRIN REPEAT AND PROTEIN KINASE DOMAIN-CONTAINING PROTEIN"/>
    <property type="match status" value="1"/>
</dbReference>
<dbReference type="EMBL" id="JASWJB010000158">
    <property type="protein sequence ID" value="KAK2594711.1"/>
    <property type="molecule type" value="Genomic_DNA"/>
</dbReference>
<evidence type="ECO:0000313" key="4">
    <source>
        <dbReference type="EMBL" id="KAK2594711.1"/>
    </source>
</evidence>
<evidence type="ECO:0000256" key="2">
    <source>
        <dbReference type="ARBA" id="ARBA00023043"/>
    </source>
</evidence>
<dbReference type="SUPFAM" id="SSF48403">
    <property type="entry name" value="Ankyrin repeat"/>
    <property type="match status" value="1"/>
</dbReference>
<sequence length="219" mass="23540">MILNLPLELLQNVADHLEVDRDVNALARTHSRLYAAANPVLYRDKYDAMAWAAEKGRVSTAEMILSGCPRLGVREEVVNYKPNLLSLAARKGHADMVRWLLGNNADINQGDWSIGQTPLLQAISQNHFHVVKVLLAAPGIDVNLAGGLFQFTPLSLAAETGQEETVKLLMESPLIDLNAPDKSGATPLECAAGMGHVSVVKLLLDSGRVTNGSDQIGSA</sequence>
<dbReference type="PANTHER" id="PTHR24198:SF194">
    <property type="entry name" value="INVERSIN-A"/>
    <property type="match status" value="1"/>
</dbReference>
<dbReference type="SMART" id="SM00248">
    <property type="entry name" value="ANK"/>
    <property type="match status" value="5"/>
</dbReference>
<keyword evidence="5" id="KW-1185">Reference proteome</keyword>
<reference evidence="4" key="1">
    <citation type="submission" date="2023-06" db="EMBL/GenBank/DDBJ databases">
        <title>Conoideocrella luteorostrata (Hypocreales: Clavicipitaceae), a potential biocontrol fungus for elongate hemlock scale in United States Christmas tree production areas.</title>
        <authorList>
            <person name="Barrett H."/>
            <person name="Lovett B."/>
            <person name="Macias A.M."/>
            <person name="Stajich J.E."/>
            <person name="Kasson M.T."/>
        </authorList>
    </citation>
    <scope>NUCLEOTIDE SEQUENCE</scope>
    <source>
        <strain evidence="4">ARSEF 14590</strain>
    </source>
</reference>
<evidence type="ECO:0000256" key="1">
    <source>
        <dbReference type="ARBA" id="ARBA00022737"/>
    </source>
</evidence>
<feature type="repeat" description="ANK" evidence="3">
    <location>
        <begin position="183"/>
        <end position="215"/>
    </location>
</feature>
<keyword evidence="2 3" id="KW-0040">ANK repeat</keyword>
<dbReference type="Gene3D" id="1.25.40.20">
    <property type="entry name" value="Ankyrin repeat-containing domain"/>
    <property type="match status" value="2"/>
</dbReference>
<evidence type="ECO:0008006" key="6">
    <source>
        <dbReference type="Google" id="ProtNLM"/>
    </source>
</evidence>
<accession>A0AAJ0CPT8</accession>
<organism evidence="4 5">
    <name type="scientific">Conoideocrella luteorostrata</name>
    <dbReference type="NCBI Taxonomy" id="1105319"/>
    <lineage>
        <taxon>Eukaryota</taxon>
        <taxon>Fungi</taxon>
        <taxon>Dikarya</taxon>
        <taxon>Ascomycota</taxon>
        <taxon>Pezizomycotina</taxon>
        <taxon>Sordariomycetes</taxon>
        <taxon>Hypocreomycetidae</taxon>
        <taxon>Hypocreales</taxon>
        <taxon>Clavicipitaceae</taxon>
        <taxon>Conoideocrella</taxon>
    </lineage>
</organism>
<dbReference type="PROSITE" id="PS50297">
    <property type="entry name" value="ANK_REP_REGION"/>
    <property type="match status" value="1"/>
</dbReference>
<comment type="caution">
    <text evidence="4">The sequence shown here is derived from an EMBL/GenBank/DDBJ whole genome shotgun (WGS) entry which is preliminary data.</text>
</comment>
<evidence type="ECO:0000256" key="3">
    <source>
        <dbReference type="PROSITE-ProRule" id="PRU00023"/>
    </source>
</evidence>
<proteinExistence type="predicted"/>
<evidence type="ECO:0000313" key="5">
    <source>
        <dbReference type="Proteomes" id="UP001251528"/>
    </source>
</evidence>
<dbReference type="Pfam" id="PF12796">
    <property type="entry name" value="Ank_2"/>
    <property type="match status" value="2"/>
</dbReference>